<feature type="transmembrane region" description="Helical" evidence="1">
    <location>
        <begin position="339"/>
        <end position="359"/>
    </location>
</feature>
<evidence type="ECO:0000313" key="3">
    <source>
        <dbReference type="Proteomes" id="UP001500984"/>
    </source>
</evidence>
<name>A0ABN2WG67_9MICO</name>
<accession>A0ABN2WG67</accession>
<dbReference type="EMBL" id="BAAAPZ010000002">
    <property type="protein sequence ID" value="GAA2091159.1"/>
    <property type="molecule type" value="Genomic_DNA"/>
</dbReference>
<feature type="transmembrane region" description="Helical" evidence="1">
    <location>
        <begin position="58"/>
        <end position="75"/>
    </location>
</feature>
<protein>
    <recommendedName>
        <fullName evidence="4">YfhO family protein</fullName>
    </recommendedName>
</protein>
<dbReference type="RefSeq" id="WP_344335364.1">
    <property type="nucleotide sequence ID" value="NZ_BAAAPZ010000002.1"/>
</dbReference>
<evidence type="ECO:0008006" key="4">
    <source>
        <dbReference type="Google" id="ProtNLM"/>
    </source>
</evidence>
<feature type="transmembrane region" description="Helical" evidence="1">
    <location>
        <begin position="412"/>
        <end position="433"/>
    </location>
</feature>
<feature type="transmembrane region" description="Helical" evidence="1">
    <location>
        <begin position="148"/>
        <end position="165"/>
    </location>
</feature>
<keyword evidence="1" id="KW-0812">Transmembrane</keyword>
<keyword evidence="1" id="KW-1133">Transmembrane helix</keyword>
<comment type="caution">
    <text evidence="2">The sequence shown here is derived from an EMBL/GenBank/DDBJ whole genome shotgun (WGS) entry which is preliminary data.</text>
</comment>
<feature type="transmembrane region" description="Helical" evidence="1">
    <location>
        <begin position="263"/>
        <end position="286"/>
    </location>
</feature>
<organism evidence="2 3">
    <name type="scientific">Brevibacterium salitolerans</name>
    <dbReference type="NCBI Taxonomy" id="1403566"/>
    <lineage>
        <taxon>Bacteria</taxon>
        <taxon>Bacillati</taxon>
        <taxon>Actinomycetota</taxon>
        <taxon>Actinomycetes</taxon>
        <taxon>Micrococcales</taxon>
        <taxon>Brevibacteriaceae</taxon>
        <taxon>Brevibacterium</taxon>
    </lineage>
</organism>
<keyword evidence="3" id="KW-1185">Reference proteome</keyword>
<evidence type="ECO:0000256" key="1">
    <source>
        <dbReference type="SAM" id="Phobius"/>
    </source>
</evidence>
<reference evidence="2 3" key="1">
    <citation type="journal article" date="2019" name="Int. J. Syst. Evol. Microbiol.">
        <title>The Global Catalogue of Microorganisms (GCM) 10K type strain sequencing project: providing services to taxonomists for standard genome sequencing and annotation.</title>
        <authorList>
            <consortium name="The Broad Institute Genomics Platform"/>
            <consortium name="The Broad Institute Genome Sequencing Center for Infectious Disease"/>
            <person name="Wu L."/>
            <person name="Ma J."/>
        </authorList>
    </citation>
    <scope>NUCLEOTIDE SEQUENCE [LARGE SCALE GENOMIC DNA]</scope>
    <source>
        <strain evidence="2 3">JCM 15900</strain>
    </source>
</reference>
<feature type="transmembrane region" description="Helical" evidence="1">
    <location>
        <begin position="227"/>
        <end position="251"/>
    </location>
</feature>
<feature type="transmembrane region" description="Helical" evidence="1">
    <location>
        <begin position="202"/>
        <end position="221"/>
    </location>
</feature>
<gene>
    <name evidence="2" type="ORF">GCM10009823_08080</name>
</gene>
<feature type="transmembrane region" description="Helical" evidence="1">
    <location>
        <begin position="371"/>
        <end position="392"/>
    </location>
</feature>
<evidence type="ECO:0000313" key="2">
    <source>
        <dbReference type="EMBL" id="GAA2091159.1"/>
    </source>
</evidence>
<feature type="transmembrane region" description="Helical" evidence="1">
    <location>
        <begin position="445"/>
        <end position="467"/>
    </location>
</feature>
<keyword evidence="1" id="KW-0472">Membrane</keyword>
<sequence length="624" mass="65104">MSAEQKDPRTPVRGSFRTLLTWCGFVAVLAAAAALVFREVLADPASRVTAANDDTSLFIWWFAHAADSVASWFGAGTGEGSLLTTVRMNHPEGVNGAWNTSVLGLAVPAAPLTWLLGPVVSFNLCILASPVAAGLACGFLLRRFAAPAAAFPAAFLYAFSPYLISQAGGHLNLSFAVLPPLVAAFLHSALTAPVGGRFPERVVRLLPAGVLLAAALGWQFYLSTELLAGTFLAAVTALLVLACVFGIPAVRSRALRRGLVRRLGPAALVAGGAGAIALLVAAPLLATMAADFGAPREGLRPHGVWVNDLADAVVPPSFVPFGAEEDLVPRVLGIDPAEVGGYLSAAWLLVAVWAVLRTAGSRRWGALTRTAAGTAACVWLLSMGGSLRVAGADTGLPGPFRLVESLPVLENVLPMRLAVHVVLCLSILTAVLLESVRTAQTRRRTAARVCAVLGVCATAASLAPIAVEARTVPIPALFTSGELPAVIPEDSVVKAVPQPRALAEPDAAQSMVWQAVSGMRYSETGGYFIGSTPEIPVIYQSPLDPLDQALRTVEDEGLEAVPPEDLAEAVADSARRGTDFLLVPRDVPRLPADGDALALRLAEASGAEESLHGGVWVLDLRHLR</sequence>
<feature type="transmembrane region" description="Helical" evidence="1">
    <location>
        <begin position="96"/>
        <end position="114"/>
    </location>
</feature>
<feature type="transmembrane region" description="Helical" evidence="1">
    <location>
        <begin position="171"/>
        <end position="190"/>
    </location>
</feature>
<dbReference type="Proteomes" id="UP001500984">
    <property type="component" value="Unassembled WGS sequence"/>
</dbReference>
<feature type="transmembrane region" description="Helical" evidence="1">
    <location>
        <begin position="120"/>
        <end position="141"/>
    </location>
</feature>
<proteinExistence type="predicted"/>